<dbReference type="EMBL" id="JH668283">
    <property type="protein sequence ID" value="KAG6440973.1"/>
    <property type="molecule type" value="Genomic_DNA"/>
</dbReference>
<evidence type="ECO:0000313" key="1">
    <source>
        <dbReference type="EMBL" id="KAG6440973.1"/>
    </source>
</evidence>
<gene>
    <name evidence="1" type="ORF">O3G_MSEX001587</name>
</gene>
<comment type="caution">
    <text evidence="1">The sequence shown here is derived from an EMBL/GenBank/DDBJ whole genome shotgun (WGS) entry which is preliminary data.</text>
</comment>
<protein>
    <submittedName>
        <fullName evidence="1">Odorant binding protein 14</fullName>
    </submittedName>
</protein>
<dbReference type="AlphaFoldDB" id="A0A922CCY9"/>
<evidence type="ECO:0000313" key="2">
    <source>
        <dbReference type="Proteomes" id="UP000791440"/>
    </source>
</evidence>
<reference evidence="1" key="1">
    <citation type="journal article" date="2016" name="Insect Biochem. Mol. Biol.">
        <title>Multifaceted biological insights from a draft genome sequence of the tobacco hornworm moth, Manduca sexta.</title>
        <authorList>
            <person name="Kanost M.R."/>
            <person name="Arrese E.L."/>
            <person name="Cao X."/>
            <person name="Chen Y.R."/>
            <person name="Chellapilla S."/>
            <person name="Goldsmith M.R."/>
            <person name="Grosse-Wilde E."/>
            <person name="Heckel D.G."/>
            <person name="Herndon N."/>
            <person name="Jiang H."/>
            <person name="Papanicolaou A."/>
            <person name="Qu J."/>
            <person name="Soulages J.L."/>
            <person name="Vogel H."/>
            <person name="Walters J."/>
            <person name="Waterhouse R.M."/>
            <person name="Ahn S.J."/>
            <person name="Almeida F.C."/>
            <person name="An C."/>
            <person name="Aqrawi P."/>
            <person name="Bretschneider A."/>
            <person name="Bryant W.B."/>
            <person name="Bucks S."/>
            <person name="Chao H."/>
            <person name="Chevignon G."/>
            <person name="Christen J.M."/>
            <person name="Clarke D.F."/>
            <person name="Dittmer N.T."/>
            <person name="Ferguson L.C.F."/>
            <person name="Garavelou S."/>
            <person name="Gordon K.H.J."/>
            <person name="Gunaratna R.T."/>
            <person name="Han Y."/>
            <person name="Hauser F."/>
            <person name="He Y."/>
            <person name="Heidel-Fischer H."/>
            <person name="Hirsh A."/>
            <person name="Hu Y."/>
            <person name="Jiang H."/>
            <person name="Kalra D."/>
            <person name="Klinner C."/>
            <person name="Konig C."/>
            <person name="Kovar C."/>
            <person name="Kroll A.R."/>
            <person name="Kuwar S.S."/>
            <person name="Lee S.L."/>
            <person name="Lehman R."/>
            <person name="Li K."/>
            <person name="Li Z."/>
            <person name="Liang H."/>
            <person name="Lovelace S."/>
            <person name="Lu Z."/>
            <person name="Mansfield J.H."/>
            <person name="McCulloch K.J."/>
            <person name="Mathew T."/>
            <person name="Morton B."/>
            <person name="Muzny D.M."/>
            <person name="Neunemann D."/>
            <person name="Ongeri F."/>
            <person name="Pauchet Y."/>
            <person name="Pu L.L."/>
            <person name="Pyrousis I."/>
            <person name="Rao X.J."/>
            <person name="Redding A."/>
            <person name="Roesel C."/>
            <person name="Sanchez-Gracia A."/>
            <person name="Schaack S."/>
            <person name="Shukla A."/>
            <person name="Tetreau G."/>
            <person name="Wang Y."/>
            <person name="Xiong G.H."/>
            <person name="Traut W."/>
            <person name="Walsh T.K."/>
            <person name="Worley K.C."/>
            <person name="Wu D."/>
            <person name="Wu W."/>
            <person name="Wu Y.Q."/>
            <person name="Zhang X."/>
            <person name="Zou Z."/>
            <person name="Zucker H."/>
            <person name="Briscoe A.D."/>
            <person name="Burmester T."/>
            <person name="Clem R.J."/>
            <person name="Feyereisen R."/>
            <person name="Grimmelikhuijzen C.J.P."/>
            <person name="Hamodrakas S.J."/>
            <person name="Hansson B.S."/>
            <person name="Huguet E."/>
            <person name="Jermiin L.S."/>
            <person name="Lan Q."/>
            <person name="Lehman H.K."/>
            <person name="Lorenzen M."/>
            <person name="Merzendorfer H."/>
            <person name="Michalopoulos I."/>
            <person name="Morton D.B."/>
            <person name="Muthukrishnan S."/>
            <person name="Oakeshott J.G."/>
            <person name="Palmer W."/>
            <person name="Park Y."/>
            <person name="Passarelli A.L."/>
            <person name="Rozas J."/>
            <person name="Schwartz L.M."/>
            <person name="Smith W."/>
            <person name="Southgate A."/>
            <person name="Vilcinskas A."/>
            <person name="Vogt R."/>
            <person name="Wang P."/>
            <person name="Werren J."/>
            <person name="Yu X.Q."/>
            <person name="Zhou J.J."/>
            <person name="Brown S.J."/>
            <person name="Scherer S.E."/>
            <person name="Richards S."/>
            <person name="Blissard G.W."/>
        </authorList>
    </citation>
    <scope>NUCLEOTIDE SEQUENCE</scope>
</reference>
<reference evidence="1" key="2">
    <citation type="submission" date="2020-12" db="EMBL/GenBank/DDBJ databases">
        <authorList>
            <person name="Kanost M."/>
        </authorList>
    </citation>
    <scope>NUCLEOTIDE SEQUENCE</scope>
</reference>
<proteinExistence type="predicted"/>
<dbReference type="Proteomes" id="UP000791440">
    <property type="component" value="Unassembled WGS sequence"/>
</dbReference>
<name>A0A922CCY9_MANSE</name>
<organism evidence="1 2">
    <name type="scientific">Manduca sexta</name>
    <name type="common">Tobacco hawkmoth</name>
    <name type="synonym">Tobacco hornworm</name>
    <dbReference type="NCBI Taxonomy" id="7130"/>
    <lineage>
        <taxon>Eukaryota</taxon>
        <taxon>Metazoa</taxon>
        <taxon>Ecdysozoa</taxon>
        <taxon>Arthropoda</taxon>
        <taxon>Hexapoda</taxon>
        <taxon>Insecta</taxon>
        <taxon>Pterygota</taxon>
        <taxon>Neoptera</taxon>
        <taxon>Endopterygota</taxon>
        <taxon>Lepidoptera</taxon>
        <taxon>Glossata</taxon>
        <taxon>Ditrysia</taxon>
        <taxon>Bombycoidea</taxon>
        <taxon>Sphingidae</taxon>
        <taxon>Sphinginae</taxon>
        <taxon>Sphingini</taxon>
        <taxon>Manduca</taxon>
    </lineage>
</organism>
<accession>A0A922CCY9</accession>
<keyword evidence="2" id="KW-1185">Reference proteome</keyword>
<sequence>MLGLLEINNFPTVQTQDALLRAYLIKQEFLMTKV</sequence>